<feature type="compositionally biased region" description="Basic and acidic residues" evidence="1">
    <location>
        <begin position="282"/>
        <end position="388"/>
    </location>
</feature>
<dbReference type="EMBL" id="JBANRG010000044">
    <property type="protein sequence ID" value="KAK7446271.1"/>
    <property type="molecule type" value="Genomic_DNA"/>
</dbReference>
<evidence type="ECO:0000313" key="5">
    <source>
        <dbReference type="Proteomes" id="UP001498398"/>
    </source>
</evidence>
<feature type="compositionally biased region" description="Low complexity" evidence="1">
    <location>
        <begin position="861"/>
        <end position="876"/>
    </location>
</feature>
<feature type="compositionally biased region" description="Basic and acidic residues" evidence="1">
    <location>
        <begin position="398"/>
        <end position="409"/>
    </location>
</feature>
<feature type="compositionally biased region" description="Polar residues" evidence="1">
    <location>
        <begin position="489"/>
        <end position="505"/>
    </location>
</feature>
<feature type="compositionally biased region" description="Basic and acidic residues" evidence="1">
    <location>
        <begin position="670"/>
        <end position="683"/>
    </location>
</feature>
<dbReference type="EMBL" id="JBANRG010000037">
    <property type="protein sequence ID" value="KAK7448759.1"/>
    <property type="molecule type" value="Genomic_DNA"/>
</dbReference>
<name>A0ABR1J5D6_9AGAR</name>
<gene>
    <name evidence="4" type="ORF">VKT23_013491</name>
    <name evidence="3" type="ORF">VKT23_014476</name>
    <name evidence="2" type="ORF">VKT23_018876</name>
</gene>
<sequence>MSARINKKPRKRIPNPHRERTVTDLTPLGETFFSSTPTVNTSDVELAAQNDEQHLLPAFVAASSSTANMSNQSIPPNFGFGFNNFAGGAMHPNVQQQAIYHSQQQQNMQTILPPGKSDLEVLENLKETIKRGQHEFYRAIPQPQALQSIYLGPSKLPEQANGSRENDRQLSADPVSPSRAPINSSPAVSTNTSTGASVNGPQLAGAKSANDPHLSMDSNPPATPARYDPKDNLNTHSSPANAINVPSVDRADRQSVSDSPATNGNGPDVRPGDRNVPPPLPRDPRYYDPRDRDRDRERDYRDWERDRDRYRYGRDDARRLSDARRPDARHYEPDYDMRRRDYEDERRRPGPPDDRDRLPPRIDDRPPIRPDDRLPPRRDDRYPDDRGYARLPPPDGRAPLDLRDSRDTRPIPPRPADLPAIPSESRGTRPPPASATLAEEKSSPIRPPPALEERISRTPTLQERLNAPPVRPEVPVRQPTLEERISAPAANTPNVSSRSSAPNTPSDRDRPVTRPIDGATSGRTDPMDPPRPLLPTIASNDRSARAPPPPGEDRGRTMDRLTPRGVTPSRPPVPIGANSRAPSVARDDVRRNSHDVYRPLPPRDSSRDRIAAPGARPGVNSYRSDDRPYDERRAAPMDVDASSRYTSDRRYTPPTNADSYPPRRVLSPPPRDHPPYDDRDRRLPPSASTGRDYYEGDRRREWTSAAEEDAYWKSRGYERDRYDRDGHGYPPRSAGWETRGEHERRTSSSATPSTYPPSARDPPASSASSHSLSSRLADAPPLGDTRTYPSGNGNGGGGGGGGGSGGNRYAPSAVALSATNAANAPPPPPFPRVRPRSPSPVRRSAPVDDRPPVKRPRDELYSSSAASHYPAPASYSRDPRDVRDARDPVPVRRDYVPHGTTPPGSGYYDSTRPPPSSSDRDYRRDYPPPPGSYDRPRSPPRAGYSNSYRPDLRDDRRYMPPPPPPR</sequence>
<feature type="compositionally biased region" description="Gly residues" evidence="1">
    <location>
        <begin position="792"/>
        <end position="806"/>
    </location>
</feature>
<feature type="compositionally biased region" description="Polar residues" evidence="1">
    <location>
        <begin position="181"/>
        <end position="200"/>
    </location>
</feature>
<feature type="compositionally biased region" description="Low complexity" evidence="1">
    <location>
        <begin position="810"/>
        <end position="823"/>
    </location>
</feature>
<protein>
    <submittedName>
        <fullName evidence="4">Uncharacterized protein</fullName>
    </submittedName>
</protein>
<dbReference type="Proteomes" id="UP001498398">
    <property type="component" value="Unassembled WGS sequence"/>
</dbReference>
<feature type="compositionally biased region" description="Low complexity" evidence="1">
    <location>
        <begin position="747"/>
        <end position="779"/>
    </location>
</feature>
<evidence type="ECO:0000313" key="4">
    <source>
        <dbReference type="EMBL" id="KAK7448759.1"/>
    </source>
</evidence>
<reference evidence="4 5" key="1">
    <citation type="submission" date="2024-01" db="EMBL/GenBank/DDBJ databases">
        <title>A draft genome for the cacao thread blight pathogen Marasmiellus scandens.</title>
        <authorList>
            <person name="Baruah I.K."/>
            <person name="Leung J."/>
            <person name="Bukari Y."/>
            <person name="Amoako-Attah I."/>
            <person name="Meinhardt L.W."/>
            <person name="Bailey B.A."/>
            <person name="Cohen S.P."/>
        </authorList>
    </citation>
    <scope>NUCLEOTIDE SEQUENCE [LARGE SCALE GENOMIC DNA]</scope>
    <source>
        <strain evidence="4 5">GH-19</strain>
    </source>
</reference>
<feature type="region of interest" description="Disordered" evidence="1">
    <location>
        <begin position="154"/>
        <end position="966"/>
    </location>
</feature>
<feature type="compositionally biased region" description="Basic and acidic residues" evidence="1">
    <location>
        <begin position="710"/>
        <end position="727"/>
    </location>
</feature>
<feature type="compositionally biased region" description="Basic and acidic residues" evidence="1">
    <location>
        <begin position="692"/>
        <end position="702"/>
    </location>
</feature>
<feature type="compositionally biased region" description="Basic and acidic residues" evidence="1">
    <location>
        <begin position="551"/>
        <end position="562"/>
    </location>
</feature>
<feature type="compositionally biased region" description="Basic and acidic residues" evidence="1">
    <location>
        <begin position="845"/>
        <end position="860"/>
    </location>
</feature>
<accession>A0ABR1J5D6</accession>
<dbReference type="EMBL" id="JBANRG010000090">
    <property type="protein sequence ID" value="KAK7436854.1"/>
    <property type="molecule type" value="Genomic_DNA"/>
</dbReference>
<evidence type="ECO:0000313" key="2">
    <source>
        <dbReference type="EMBL" id="KAK7436854.1"/>
    </source>
</evidence>
<feature type="compositionally biased region" description="Polar residues" evidence="1">
    <location>
        <begin position="256"/>
        <end position="265"/>
    </location>
</feature>
<feature type="compositionally biased region" description="Basic and acidic residues" evidence="1">
    <location>
        <begin position="585"/>
        <end position="597"/>
    </location>
</feature>
<organism evidence="4 5">
    <name type="scientific">Marasmiellus scandens</name>
    <dbReference type="NCBI Taxonomy" id="2682957"/>
    <lineage>
        <taxon>Eukaryota</taxon>
        <taxon>Fungi</taxon>
        <taxon>Dikarya</taxon>
        <taxon>Basidiomycota</taxon>
        <taxon>Agaricomycotina</taxon>
        <taxon>Agaricomycetes</taxon>
        <taxon>Agaricomycetidae</taxon>
        <taxon>Agaricales</taxon>
        <taxon>Marasmiineae</taxon>
        <taxon>Omphalotaceae</taxon>
        <taxon>Marasmiellus</taxon>
    </lineage>
</organism>
<proteinExistence type="predicted"/>
<evidence type="ECO:0000313" key="3">
    <source>
        <dbReference type="EMBL" id="KAK7446271.1"/>
    </source>
</evidence>
<feature type="compositionally biased region" description="Basic and acidic residues" evidence="1">
    <location>
        <begin position="623"/>
        <end position="635"/>
    </location>
</feature>
<feature type="compositionally biased region" description="Basic and acidic residues" evidence="1">
    <location>
        <begin position="877"/>
        <end position="896"/>
    </location>
</feature>
<keyword evidence="5" id="KW-1185">Reference proteome</keyword>
<evidence type="ECO:0000256" key="1">
    <source>
        <dbReference type="SAM" id="MobiDB-lite"/>
    </source>
</evidence>
<comment type="caution">
    <text evidence="4">The sequence shown here is derived from an EMBL/GenBank/DDBJ whole genome shotgun (WGS) entry which is preliminary data.</text>
</comment>